<name>A0AAU9LLY7_9ASTR</name>
<evidence type="ECO:0000313" key="2">
    <source>
        <dbReference type="Proteomes" id="UP001157418"/>
    </source>
</evidence>
<organism evidence="1 2">
    <name type="scientific">Lactuca virosa</name>
    <dbReference type="NCBI Taxonomy" id="75947"/>
    <lineage>
        <taxon>Eukaryota</taxon>
        <taxon>Viridiplantae</taxon>
        <taxon>Streptophyta</taxon>
        <taxon>Embryophyta</taxon>
        <taxon>Tracheophyta</taxon>
        <taxon>Spermatophyta</taxon>
        <taxon>Magnoliopsida</taxon>
        <taxon>eudicotyledons</taxon>
        <taxon>Gunneridae</taxon>
        <taxon>Pentapetalae</taxon>
        <taxon>asterids</taxon>
        <taxon>campanulids</taxon>
        <taxon>Asterales</taxon>
        <taxon>Asteraceae</taxon>
        <taxon>Cichorioideae</taxon>
        <taxon>Cichorieae</taxon>
        <taxon>Lactucinae</taxon>
        <taxon>Lactuca</taxon>
    </lineage>
</organism>
<reference evidence="1 2" key="1">
    <citation type="submission" date="2022-01" db="EMBL/GenBank/DDBJ databases">
        <authorList>
            <person name="Xiong W."/>
            <person name="Schranz E."/>
        </authorList>
    </citation>
    <scope>NUCLEOTIDE SEQUENCE [LARGE SCALE GENOMIC DNA]</scope>
</reference>
<sequence length="345" mass="41336">MTENYSFPSQKWSENQIRLSEFLFTNSQIRTRNIRDSHQRYVNLRTQEMFDNLVDLYARLFMTQWHHYKKFMKYSFPPPPGVSPHIYAARCYISMWFIDLYVSNREAVINLYSIAFDERYHEELTRVPHEYDSYLTLLNASIRPTHIKNALDNVQYVPIISDSINVNDSNPFGINNFTPEEDLFYGFTRIMKEGKCWCFTQLSGDPNGRPWWLFDWHSDNRVCSWFPPEDNYNLEDLTLAFILGTACTPNLGVRDVDDWQFFAEGIVPQNPNPMNYNRVIDRRFYGSYEVRTMEIQTRLGEEAQEVDREMPRFKLIDWVYHHRVVLEMDNHKRTIAHRRISLAYH</sequence>
<protein>
    <submittedName>
        <fullName evidence="1">Uncharacterized protein</fullName>
    </submittedName>
</protein>
<dbReference type="Proteomes" id="UP001157418">
    <property type="component" value="Unassembled WGS sequence"/>
</dbReference>
<dbReference type="EMBL" id="CAKMRJ010000001">
    <property type="protein sequence ID" value="CAH1414356.1"/>
    <property type="molecule type" value="Genomic_DNA"/>
</dbReference>
<evidence type="ECO:0000313" key="1">
    <source>
        <dbReference type="EMBL" id="CAH1414356.1"/>
    </source>
</evidence>
<accession>A0AAU9LLY7</accession>
<comment type="caution">
    <text evidence="1">The sequence shown here is derived from an EMBL/GenBank/DDBJ whole genome shotgun (WGS) entry which is preliminary data.</text>
</comment>
<keyword evidence="2" id="KW-1185">Reference proteome</keyword>
<gene>
    <name evidence="1" type="ORF">LVIROSA_LOCUS2274</name>
</gene>
<proteinExistence type="predicted"/>
<dbReference type="AlphaFoldDB" id="A0AAU9LLY7"/>